<gene>
    <name evidence="4" type="ORF">M413DRAFT_80278</name>
</gene>
<feature type="domain" description="Nephrocystin 3-like N-terminal" evidence="3">
    <location>
        <begin position="83"/>
        <end position="243"/>
    </location>
</feature>
<dbReference type="STRING" id="686832.A0A0C2Z5N1"/>
<reference evidence="4 5" key="1">
    <citation type="submission" date="2014-04" db="EMBL/GenBank/DDBJ databases">
        <authorList>
            <consortium name="DOE Joint Genome Institute"/>
            <person name="Kuo A."/>
            <person name="Gay G."/>
            <person name="Dore J."/>
            <person name="Kohler A."/>
            <person name="Nagy L.G."/>
            <person name="Floudas D."/>
            <person name="Copeland A."/>
            <person name="Barry K.W."/>
            <person name="Cichocki N."/>
            <person name="Veneault-Fourrey C."/>
            <person name="LaButti K."/>
            <person name="Lindquist E.A."/>
            <person name="Lipzen A."/>
            <person name="Lundell T."/>
            <person name="Morin E."/>
            <person name="Murat C."/>
            <person name="Sun H."/>
            <person name="Tunlid A."/>
            <person name="Henrissat B."/>
            <person name="Grigoriev I.V."/>
            <person name="Hibbett D.S."/>
            <person name="Martin F."/>
            <person name="Nordberg H.P."/>
            <person name="Cantor M.N."/>
            <person name="Hua S.X."/>
        </authorList>
    </citation>
    <scope>NUCLEOTIDE SEQUENCE [LARGE SCALE GENOMIC DNA]</scope>
    <source>
        <strain evidence="5">h7</strain>
    </source>
</reference>
<evidence type="ECO:0000256" key="2">
    <source>
        <dbReference type="SAM" id="MobiDB-lite"/>
    </source>
</evidence>
<dbReference type="HOGENOM" id="CLU_826549_0_0_1"/>
<evidence type="ECO:0000259" key="3">
    <source>
        <dbReference type="Pfam" id="PF24883"/>
    </source>
</evidence>
<dbReference type="AlphaFoldDB" id="A0A0C2Z5N1"/>
<dbReference type="Pfam" id="PF24883">
    <property type="entry name" value="NPHP3_N"/>
    <property type="match status" value="1"/>
</dbReference>
<dbReference type="Gene3D" id="3.40.50.300">
    <property type="entry name" value="P-loop containing nucleotide triphosphate hydrolases"/>
    <property type="match status" value="1"/>
</dbReference>
<proteinExistence type="predicted"/>
<dbReference type="PANTHER" id="PTHR10039">
    <property type="entry name" value="AMELOGENIN"/>
    <property type="match status" value="1"/>
</dbReference>
<evidence type="ECO:0000313" key="4">
    <source>
        <dbReference type="EMBL" id="KIM48507.1"/>
    </source>
</evidence>
<protein>
    <recommendedName>
        <fullName evidence="3">Nephrocystin 3-like N-terminal domain-containing protein</fullName>
    </recommendedName>
</protein>
<dbReference type="InterPro" id="IPR027417">
    <property type="entry name" value="P-loop_NTPase"/>
</dbReference>
<feature type="compositionally biased region" description="Basic and acidic residues" evidence="2">
    <location>
        <begin position="7"/>
        <end position="16"/>
    </location>
</feature>
<dbReference type="Proteomes" id="UP000053424">
    <property type="component" value="Unassembled WGS sequence"/>
</dbReference>
<feature type="region of interest" description="Disordered" evidence="2">
    <location>
        <begin position="1"/>
        <end position="35"/>
    </location>
</feature>
<name>A0A0C2Z5N1_HEBCY</name>
<keyword evidence="5" id="KW-1185">Reference proteome</keyword>
<dbReference type="InterPro" id="IPR056884">
    <property type="entry name" value="NPHP3-like_N"/>
</dbReference>
<sequence>MDSNSMKSEHIHEEKSALGQDVQIAGGTSDDDAADEDTLDKLSIEHGIHLLTLSISREAMSYTPPSYPPSRVAPVTRTDILAQIKEWLEDRRNSSSVLWLYGPPRAGKSISAQTTAELCRANNQLGGTFFFRRGGIGEDQTHFLFATLAYQLAYNIPGLLEPINRIMCLDPSLPAKSMVTQFESLIVDAFAEYTPSPTSPTHIIILDRLDECPNEESQLEILQIIARSATELKLPLRFIITSRPELHIREAFNRDPLYEITQNISINDQYDSTNPDPSSRSDPQLEHHSLPLLHRFVHSPLDRQHTHRPVTVTRNPIHARYCFLGTGFQYGTPEVT</sequence>
<dbReference type="EMBL" id="KN831768">
    <property type="protein sequence ID" value="KIM48507.1"/>
    <property type="molecule type" value="Genomic_DNA"/>
</dbReference>
<dbReference type="OrthoDB" id="5967843at2759"/>
<accession>A0A0C2Z5N1</accession>
<evidence type="ECO:0000256" key="1">
    <source>
        <dbReference type="ARBA" id="ARBA00022737"/>
    </source>
</evidence>
<organism evidence="4 5">
    <name type="scientific">Hebeloma cylindrosporum</name>
    <dbReference type="NCBI Taxonomy" id="76867"/>
    <lineage>
        <taxon>Eukaryota</taxon>
        <taxon>Fungi</taxon>
        <taxon>Dikarya</taxon>
        <taxon>Basidiomycota</taxon>
        <taxon>Agaricomycotina</taxon>
        <taxon>Agaricomycetes</taxon>
        <taxon>Agaricomycetidae</taxon>
        <taxon>Agaricales</taxon>
        <taxon>Agaricineae</taxon>
        <taxon>Hymenogastraceae</taxon>
        <taxon>Hebeloma</taxon>
    </lineage>
</organism>
<evidence type="ECO:0000313" key="5">
    <source>
        <dbReference type="Proteomes" id="UP000053424"/>
    </source>
</evidence>
<keyword evidence="1" id="KW-0677">Repeat</keyword>
<reference evidence="5" key="2">
    <citation type="submission" date="2015-01" db="EMBL/GenBank/DDBJ databases">
        <title>Evolutionary Origins and Diversification of the Mycorrhizal Mutualists.</title>
        <authorList>
            <consortium name="DOE Joint Genome Institute"/>
            <consortium name="Mycorrhizal Genomics Consortium"/>
            <person name="Kohler A."/>
            <person name="Kuo A."/>
            <person name="Nagy L.G."/>
            <person name="Floudas D."/>
            <person name="Copeland A."/>
            <person name="Barry K.W."/>
            <person name="Cichocki N."/>
            <person name="Veneault-Fourrey C."/>
            <person name="LaButti K."/>
            <person name="Lindquist E.A."/>
            <person name="Lipzen A."/>
            <person name="Lundell T."/>
            <person name="Morin E."/>
            <person name="Murat C."/>
            <person name="Riley R."/>
            <person name="Ohm R."/>
            <person name="Sun H."/>
            <person name="Tunlid A."/>
            <person name="Henrissat B."/>
            <person name="Grigoriev I.V."/>
            <person name="Hibbett D.S."/>
            <person name="Martin F."/>
        </authorList>
    </citation>
    <scope>NUCLEOTIDE SEQUENCE [LARGE SCALE GENOMIC DNA]</scope>
    <source>
        <strain evidence="5">h7</strain>
    </source>
</reference>
<dbReference type="SUPFAM" id="SSF52540">
    <property type="entry name" value="P-loop containing nucleoside triphosphate hydrolases"/>
    <property type="match status" value="1"/>
</dbReference>